<evidence type="ECO:0000313" key="8">
    <source>
        <dbReference type="Proteomes" id="UP000036367"/>
    </source>
</evidence>
<organism evidence="7 8">
    <name type="scientific">Rhodopirellula islandica</name>
    <dbReference type="NCBI Taxonomy" id="595434"/>
    <lineage>
        <taxon>Bacteria</taxon>
        <taxon>Pseudomonadati</taxon>
        <taxon>Planctomycetota</taxon>
        <taxon>Planctomycetia</taxon>
        <taxon>Pirellulales</taxon>
        <taxon>Pirellulaceae</taxon>
        <taxon>Rhodopirellula</taxon>
    </lineage>
</organism>
<dbReference type="InterPro" id="IPR002130">
    <property type="entry name" value="Cyclophilin-type_PPIase_dom"/>
</dbReference>
<keyword evidence="5" id="KW-1133">Transmembrane helix</keyword>
<feature type="transmembrane region" description="Helical" evidence="5">
    <location>
        <begin position="91"/>
        <end position="115"/>
    </location>
</feature>
<dbReference type="PRINTS" id="PR00153">
    <property type="entry name" value="CSAPPISMRASE"/>
</dbReference>
<evidence type="ECO:0000256" key="3">
    <source>
        <dbReference type="ARBA" id="ARBA00023235"/>
    </source>
</evidence>
<keyword evidence="5" id="KW-0812">Transmembrane</keyword>
<dbReference type="InterPro" id="IPR029000">
    <property type="entry name" value="Cyclophilin-like_dom_sf"/>
</dbReference>
<gene>
    <name evidence="7" type="ORF">RISK_006043</name>
</gene>
<dbReference type="Proteomes" id="UP000036367">
    <property type="component" value="Unassembled WGS sequence"/>
</dbReference>
<dbReference type="STRING" id="595434.RISK_006043"/>
<sequence length="541" mass="60415">MESPGAVTRILVGEQTIARVRAYVANKEPPERMFLAGASPCESTGPFNGRSHPFAITLDLVCFRVPSYVFPSSVFRMLAFSNQSSRRSRRLATAPILIAMFLTAGLGVPALTGWVDPATAQESGASSDEDAHDHSHDDAAQTQQGVDGGRVKDDPEMIAKTLAEMPDDVRKEAEEIYAKFRSTHHELLASMLELRKIHIRYNNDIDRSREASKAFRVQQHKTWDLMQEQMENSVKVFRLLPSPEAASYMVTMVQHHFDNDIYDLATFEAAARLIDIGQNYRYLFLTAARAGIANGNFETARKVYESLEQDELEQVDLANKHFLDALEKQYKEEQERMEKIDRDSLPQVRLTTTRGDVLIELYPEEAPSTVAHFMKLVEDGFYDGLDFTQVVANMLAMSGDPAGDGRGNSGQFLIDEHTNENSHHVLRGSVVMAKIPMGEGRFIENSASSQIAIFFLPVAVASSHQTVFGRVIEGMDRVSAMRRRDPSKSDEKKIQLPPDAIISAEVVRKGPDLPEPNYVDMQAELEKAEAAGLIKLKKPKE</sequence>
<evidence type="ECO:0000256" key="2">
    <source>
        <dbReference type="ARBA" id="ARBA00023110"/>
    </source>
</evidence>
<dbReference type="SUPFAM" id="SSF50891">
    <property type="entry name" value="Cyclophilin-like"/>
    <property type="match status" value="1"/>
</dbReference>
<dbReference type="AlphaFoldDB" id="A0A0J1E8R5"/>
<dbReference type="EMBL" id="LECT01000048">
    <property type="protein sequence ID" value="KLU01859.1"/>
    <property type="molecule type" value="Genomic_DNA"/>
</dbReference>
<keyword evidence="2" id="KW-0697">Rotamase</keyword>
<dbReference type="Gene3D" id="2.40.100.10">
    <property type="entry name" value="Cyclophilin-like"/>
    <property type="match status" value="1"/>
</dbReference>
<keyword evidence="5" id="KW-0472">Membrane</keyword>
<reference evidence="7" key="1">
    <citation type="submission" date="2015-05" db="EMBL/GenBank/DDBJ databases">
        <title>Permanent draft genome of Rhodopirellula islandicus K833.</title>
        <authorList>
            <person name="Kizina J."/>
            <person name="Richter M."/>
            <person name="Glockner F.O."/>
            <person name="Harder J."/>
        </authorList>
    </citation>
    <scope>NUCLEOTIDE SEQUENCE [LARGE SCALE GENOMIC DNA]</scope>
    <source>
        <strain evidence="7">K833</strain>
    </source>
</reference>
<proteinExistence type="predicted"/>
<dbReference type="CDD" id="cd00317">
    <property type="entry name" value="cyclophilin"/>
    <property type="match status" value="1"/>
</dbReference>
<dbReference type="PROSITE" id="PS50072">
    <property type="entry name" value="CSA_PPIASE_2"/>
    <property type="match status" value="1"/>
</dbReference>
<comment type="caution">
    <text evidence="7">The sequence shown here is derived from an EMBL/GenBank/DDBJ whole genome shotgun (WGS) entry which is preliminary data.</text>
</comment>
<dbReference type="PANTHER" id="PTHR45625">
    <property type="entry name" value="PEPTIDYL-PROLYL CIS-TRANS ISOMERASE-RELATED"/>
    <property type="match status" value="1"/>
</dbReference>
<evidence type="ECO:0000313" key="7">
    <source>
        <dbReference type="EMBL" id="KLU01859.1"/>
    </source>
</evidence>
<feature type="compositionally biased region" description="Basic and acidic residues" evidence="4">
    <location>
        <begin position="129"/>
        <end position="139"/>
    </location>
</feature>
<dbReference type="PANTHER" id="PTHR45625:SF4">
    <property type="entry name" value="PEPTIDYLPROLYL ISOMERASE DOMAIN AND WD REPEAT-CONTAINING PROTEIN 1"/>
    <property type="match status" value="1"/>
</dbReference>
<feature type="region of interest" description="Disordered" evidence="4">
    <location>
        <begin position="120"/>
        <end position="152"/>
    </location>
</feature>
<evidence type="ECO:0000256" key="1">
    <source>
        <dbReference type="ARBA" id="ARBA00013194"/>
    </source>
</evidence>
<keyword evidence="3 7" id="KW-0413">Isomerase</keyword>
<name>A0A0J1E8R5_RHOIS</name>
<dbReference type="EC" id="5.2.1.8" evidence="1"/>
<keyword evidence="8" id="KW-1185">Reference proteome</keyword>
<dbReference type="InterPro" id="IPR044666">
    <property type="entry name" value="Cyclophilin_A-like"/>
</dbReference>
<evidence type="ECO:0000259" key="6">
    <source>
        <dbReference type="PROSITE" id="PS50072"/>
    </source>
</evidence>
<dbReference type="GO" id="GO:0003755">
    <property type="term" value="F:peptidyl-prolyl cis-trans isomerase activity"/>
    <property type="evidence" value="ECO:0007669"/>
    <property type="project" value="UniProtKB-KW"/>
</dbReference>
<evidence type="ECO:0000256" key="4">
    <source>
        <dbReference type="SAM" id="MobiDB-lite"/>
    </source>
</evidence>
<dbReference type="Pfam" id="PF00160">
    <property type="entry name" value="Pro_isomerase"/>
    <property type="match status" value="1"/>
</dbReference>
<protein>
    <recommendedName>
        <fullName evidence="1">peptidylprolyl isomerase</fullName>
        <ecNumber evidence="1">5.2.1.8</ecNumber>
    </recommendedName>
</protein>
<feature type="domain" description="PPIase cyclophilin-type" evidence="6">
    <location>
        <begin position="355"/>
        <end position="508"/>
    </location>
</feature>
<dbReference type="PATRIC" id="fig|595434.4.peg.5741"/>
<accession>A0A0J1E8R5</accession>
<evidence type="ECO:0000256" key="5">
    <source>
        <dbReference type="SAM" id="Phobius"/>
    </source>
</evidence>